<dbReference type="PANTHER" id="PTHR42673:SF4">
    <property type="entry name" value="MALEYLACETOACETATE ISOMERASE"/>
    <property type="match status" value="1"/>
</dbReference>
<dbReference type="EMBL" id="JWLZ01000146">
    <property type="protein sequence ID" value="KHT63940.1"/>
    <property type="molecule type" value="Genomic_DNA"/>
</dbReference>
<feature type="domain" description="GST C-terminal" evidence="3">
    <location>
        <begin position="102"/>
        <end position="223"/>
    </location>
</feature>
<dbReference type="InterPro" id="IPR010987">
    <property type="entry name" value="Glutathione-S-Trfase_C-like"/>
</dbReference>
<dbReference type="InterPro" id="IPR040079">
    <property type="entry name" value="Glutathione_S-Trfase"/>
</dbReference>
<feature type="domain" description="GST N-terminal" evidence="2">
    <location>
        <begin position="1"/>
        <end position="97"/>
    </location>
</feature>
<dbReference type="PROSITE" id="PS50404">
    <property type="entry name" value="GST_NTER"/>
    <property type="match status" value="1"/>
</dbReference>
<keyword evidence="4" id="KW-0413">Isomerase</keyword>
<dbReference type="GO" id="GO:0016034">
    <property type="term" value="F:maleylacetoacetate isomerase activity"/>
    <property type="evidence" value="ECO:0007669"/>
    <property type="project" value="TreeGrafter"/>
</dbReference>
<dbReference type="SUPFAM" id="SSF52833">
    <property type="entry name" value="Thioredoxin-like"/>
    <property type="match status" value="1"/>
</dbReference>
<evidence type="ECO:0000259" key="2">
    <source>
        <dbReference type="PROSITE" id="PS50404"/>
    </source>
</evidence>
<dbReference type="SUPFAM" id="SSF47616">
    <property type="entry name" value="GST C-terminal domain-like"/>
    <property type="match status" value="1"/>
</dbReference>
<dbReference type="Gene3D" id="1.20.1050.10">
    <property type="match status" value="1"/>
</dbReference>
<accession>A0A0B9GGM8</accession>
<dbReference type="InterPro" id="IPR034333">
    <property type="entry name" value="GST_Zeta_N"/>
</dbReference>
<dbReference type="CDD" id="cd03191">
    <property type="entry name" value="GST_C_Zeta"/>
    <property type="match status" value="1"/>
</dbReference>
<dbReference type="PANTHER" id="PTHR42673">
    <property type="entry name" value="MALEYLACETOACETATE ISOMERASE"/>
    <property type="match status" value="1"/>
</dbReference>
<dbReference type="Gene3D" id="3.40.30.10">
    <property type="entry name" value="Glutaredoxin"/>
    <property type="match status" value="1"/>
</dbReference>
<dbReference type="GO" id="GO:0004364">
    <property type="term" value="F:glutathione transferase activity"/>
    <property type="evidence" value="ECO:0007669"/>
    <property type="project" value="TreeGrafter"/>
</dbReference>
<dbReference type="InterPro" id="IPR005955">
    <property type="entry name" value="GST_Zeta"/>
</dbReference>
<sequence length="223" mass="25162">MKLYDYYRSSASYRVRIALNIKGLDYQQVAVSLLDNEQRSAAYSALNPSQLVPGFSPAATVPADASATEGNSGGDTGILGQSLAIIEYLDECYPEPALLPSDPWHKAQCREIALVVACDIHPLNNLRVLNYLNSELGVSQNEKMIWYHHWLKQGFQSLERLSSRYHTPFTCTDTPSLADICLIPQLYNAKRFGFDTKHYPRLLEIEQRCLQLSPFQQAHPDNQ</sequence>
<dbReference type="AlphaFoldDB" id="A0A0B9GGM8"/>
<protein>
    <submittedName>
        <fullName evidence="4">Maleylacetoacetate isomerase</fullName>
    </submittedName>
</protein>
<proteinExistence type="inferred from homology"/>
<dbReference type="PROSITE" id="PS50405">
    <property type="entry name" value="GST_CTER"/>
    <property type="match status" value="1"/>
</dbReference>
<dbReference type="RefSeq" id="WP_039460804.1">
    <property type="nucleotide sequence ID" value="NZ_JWLZ01000146.1"/>
</dbReference>
<dbReference type="Proteomes" id="UP000031278">
    <property type="component" value="Unassembled WGS sequence"/>
</dbReference>
<comment type="similarity">
    <text evidence="1">Belongs to the GST superfamily. Zeta family.</text>
</comment>
<gene>
    <name evidence="4" type="ORF">RJ45_09185</name>
</gene>
<dbReference type="GO" id="GO:0005737">
    <property type="term" value="C:cytoplasm"/>
    <property type="evidence" value="ECO:0007669"/>
    <property type="project" value="InterPro"/>
</dbReference>
<evidence type="ECO:0000259" key="3">
    <source>
        <dbReference type="PROSITE" id="PS50405"/>
    </source>
</evidence>
<dbReference type="SFLD" id="SFLDS00019">
    <property type="entry name" value="Glutathione_Transferase_(cytos"/>
    <property type="match status" value="1"/>
</dbReference>
<organism evidence="4 5">
    <name type="scientific">Photobacterium gaetbulicola</name>
    <dbReference type="NCBI Taxonomy" id="1295392"/>
    <lineage>
        <taxon>Bacteria</taxon>
        <taxon>Pseudomonadati</taxon>
        <taxon>Pseudomonadota</taxon>
        <taxon>Gammaproteobacteria</taxon>
        <taxon>Vibrionales</taxon>
        <taxon>Vibrionaceae</taxon>
        <taxon>Photobacterium</taxon>
    </lineage>
</organism>
<evidence type="ECO:0000313" key="5">
    <source>
        <dbReference type="Proteomes" id="UP000031278"/>
    </source>
</evidence>
<name>A0A0B9GGM8_9GAMM</name>
<dbReference type="Pfam" id="PF13417">
    <property type="entry name" value="GST_N_3"/>
    <property type="match status" value="1"/>
</dbReference>
<comment type="caution">
    <text evidence="4">The sequence shown here is derived from an EMBL/GenBank/DDBJ whole genome shotgun (WGS) entry which is preliminary data.</text>
</comment>
<dbReference type="GO" id="GO:0006559">
    <property type="term" value="P:L-phenylalanine catabolic process"/>
    <property type="evidence" value="ECO:0007669"/>
    <property type="project" value="TreeGrafter"/>
</dbReference>
<evidence type="ECO:0000256" key="1">
    <source>
        <dbReference type="ARBA" id="ARBA00010007"/>
    </source>
</evidence>
<dbReference type="CDD" id="cd03042">
    <property type="entry name" value="GST_N_Zeta"/>
    <property type="match status" value="1"/>
</dbReference>
<dbReference type="GO" id="GO:0006749">
    <property type="term" value="P:glutathione metabolic process"/>
    <property type="evidence" value="ECO:0007669"/>
    <property type="project" value="TreeGrafter"/>
</dbReference>
<dbReference type="NCBIfam" id="TIGR01262">
    <property type="entry name" value="maiA"/>
    <property type="match status" value="1"/>
</dbReference>
<reference evidence="4 5" key="1">
    <citation type="submission" date="2014-12" db="EMBL/GenBank/DDBJ databases">
        <title>Genome sequencing of Photobacterium gaetbulicola AD005a.</title>
        <authorList>
            <person name="Adrian T.G.S."/>
            <person name="Chan K.G."/>
        </authorList>
    </citation>
    <scope>NUCLEOTIDE SEQUENCE [LARGE SCALE GENOMIC DNA]</scope>
    <source>
        <strain evidence="4 5">AD005a</strain>
    </source>
</reference>
<dbReference type="InterPro" id="IPR036249">
    <property type="entry name" value="Thioredoxin-like_sf"/>
</dbReference>
<dbReference type="InterPro" id="IPR034330">
    <property type="entry name" value="GST_Zeta_C"/>
</dbReference>
<dbReference type="SFLD" id="SFLDG00358">
    <property type="entry name" value="Main_(cytGST)"/>
    <property type="match status" value="1"/>
</dbReference>
<dbReference type="InterPro" id="IPR036282">
    <property type="entry name" value="Glutathione-S-Trfase_C_sf"/>
</dbReference>
<dbReference type="InterPro" id="IPR004045">
    <property type="entry name" value="Glutathione_S-Trfase_N"/>
</dbReference>
<evidence type="ECO:0000313" key="4">
    <source>
        <dbReference type="EMBL" id="KHT63940.1"/>
    </source>
</evidence>